<evidence type="ECO:0008006" key="2">
    <source>
        <dbReference type="Google" id="ProtNLM"/>
    </source>
</evidence>
<dbReference type="GO" id="GO:0016491">
    <property type="term" value="F:oxidoreductase activity"/>
    <property type="evidence" value="ECO:0007669"/>
    <property type="project" value="UniProtKB-ARBA"/>
</dbReference>
<dbReference type="PANTHER" id="PTHR20883:SF48">
    <property type="entry name" value="ECTOINE DIOXYGENASE"/>
    <property type="match status" value="1"/>
</dbReference>
<proteinExistence type="predicted"/>
<organism evidence="1">
    <name type="scientific">marine metagenome</name>
    <dbReference type="NCBI Taxonomy" id="408172"/>
    <lineage>
        <taxon>unclassified sequences</taxon>
        <taxon>metagenomes</taxon>
        <taxon>ecological metagenomes</taxon>
    </lineage>
</organism>
<dbReference type="Gene3D" id="2.60.120.620">
    <property type="entry name" value="q2cbj1_9rhob like domain"/>
    <property type="match status" value="1"/>
</dbReference>
<reference evidence="1" key="1">
    <citation type="submission" date="2018-05" db="EMBL/GenBank/DDBJ databases">
        <authorList>
            <person name="Lanie J.A."/>
            <person name="Ng W.-L."/>
            <person name="Kazmierczak K.M."/>
            <person name="Andrzejewski T.M."/>
            <person name="Davidsen T.M."/>
            <person name="Wayne K.J."/>
            <person name="Tettelin H."/>
            <person name="Glass J.I."/>
            <person name="Rusch D."/>
            <person name="Podicherti R."/>
            <person name="Tsui H.-C.T."/>
            <person name="Winkler M.E."/>
        </authorList>
    </citation>
    <scope>NUCLEOTIDE SEQUENCE</scope>
</reference>
<accession>A0A382DA91</accession>
<protein>
    <recommendedName>
        <fullName evidence="2">Phytanoyl-CoA dioxygenase family protein</fullName>
    </recommendedName>
</protein>
<dbReference type="AlphaFoldDB" id="A0A382DA91"/>
<sequence>MDQNIVSLMVSQRLHFDIYGYVLLKNVLTLDEVERMKSALHRADKDPNLDVDSRVYANRNGDHYVLLGNLVEYDSALLEYAVHPKLVPLVEEVVGGKVRLEETEAIINSRDLDADLRELEKRCYNPIGFHRGTQHGWGTYIEQNKFHCVFVKTLAYLTDVGPDDGGTAFIPGSHRLTWDRSEIIEAAMSDDSLVCQVEAEAGDVLLFPESLIHSTTAIKSDKERTILIAGYTPTMFQPWPGNEVDPEFVKTLPDEMRALISGNESWNWQRKY</sequence>
<dbReference type="PANTHER" id="PTHR20883">
    <property type="entry name" value="PHYTANOYL-COA DIOXYGENASE DOMAIN CONTAINING 1"/>
    <property type="match status" value="1"/>
</dbReference>
<dbReference type="SUPFAM" id="SSF51197">
    <property type="entry name" value="Clavaminate synthase-like"/>
    <property type="match status" value="1"/>
</dbReference>
<evidence type="ECO:0000313" key="1">
    <source>
        <dbReference type="EMBL" id="SVB35330.1"/>
    </source>
</evidence>
<dbReference type="InterPro" id="IPR008775">
    <property type="entry name" value="Phytyl_CoA_dOase-like"/>
</dbReference>
<dbReference type="Pfam" id="PF05721">
    <property type="entry name" value="PhyH"/>
    <property type="match status" value="1"/>
</dbReference>
<dbReference type="GO" id="GO:0046872">
    <property type="term" value="F:metal ion binding"/>
    <property type="evidence" value="ECO:0007669"/>
    <property type="project" value="UniProtKB-ARBA"/>
</dbReference>
<dbReference type="EMBL" id="UINC01038383">
    <property type="protein sequence ID" value="SVB35330.1"/>
    <property type="molecule type" value="Genomic_DNA"/>
</dbReference>
<gene>
    <name evidence="1" type="ORF">METZ01_LOCUS188184</name>
</gene>
<name>A0A382DA91_9ZZZZ</name>